<dbReference type="InterPro" id="IPR002182">
    <property type="entry name" value="NB-ARC"/>
</dbReference>
<reference evidence="9" key="1">
    <citation type="submission" date="2016-06" db="EMBL/GenBank/DDBJ databases">
        <title>Parallel loss of symbiosis genes in relatives of nitrogen-fixing non-legume Parasponia.</title>
        <authorList>
            <person name="Van Velzen R."/>
            <person name="Holmer R."/>
            <person name="Bu F."/>
            <person name="Rutten L."/>
            <person name="Van Zeijl A."/>
            <person name="Liu W."/>
            <person name="Santuari L."/>
            <person name="Cao Q."/>
            <person name="Sharma T."/>
            <person name="Shen D."/>
            <person name="Roswanjaya Y."/>
            <person name="Wardhani T."/>
            <person name="Kalhor M.S."/>
            <person name="Jansen J."/>
            <person name="Van den Hoogen J."/>
            <person name="Gungor B."/>
            <person name="Hartog M."/>
            <person name="Hontelez J."/>
            <person name="Verver J."/>
            <person name="Yang W.-C."/>
            <person name="Schijlen E."/>
            <person name="Repin R."/>
            <person name="Schilthuizen M."/>
            <person name="Schranz E."/>
            <person name="Heidstra R."/>
            <person name="Miyata K."/>
            <person name="Fedorova E."/>
            <person name="Kohlen W."/>
            <person name="Bisseling T."/>
            <person name="Smit S."/>
            <person name="Geurts R."/>
        </authorList>
    </citation>
    <scope>NUCLEOTIDE SEQUENCE [LARGE SCALE GENOMIC DNA]</scope>
    <source>
        <strain evidence="9">cv. RG33-2</strain>
    </source>
</reference>
<comment type="caution">
    <text evidence="8">The sequence shown here is derived from an EMBL/GenBank/DDBJ whole genome shotgun (WGS) entry which is preliminary data.</text>
</comment>
<evidence type="ECO:0000259" key="4">
    <source>
        <dbReference type="Pfam" id="PF00931"/>
    </source>
</evidence>
<name>A0A2P5FAF5_TREOI</name>
<dbReference type="InterPro" id="IPR041118">
    <property type="entry name" value="Rx_N"/>
</dbReference>
<gene>
    <name evidence="8" type="ORF">TorRG33x02_095380</name>
</gene>
<dbReference type="SUPFAM" id="SSF52058">
    <property type="entry name" value="L domain-like"/>
    <property type="match status" value="1"/>
</dbReference>
<dbReference type="InParanoid" id="A0A2P5FAF5"/>
<dbReference type="Gene3D" id="1.20.5.4130">
    <property type="match status" value="1"/>
</dbReference>
<keyword evidence="2" id="KW-0547">Nucleotide-binding</keyword>
<dbReference type="InterPro" id="IPR042197">
    <property type="entry name" value="Apaf_helical"/>
</dbReference>
<dbReference type="InterPro" id="IPR032675">
    <property type="entry name" value="LRR_dom_sf"/>
</dbReference>
<dbReference type="InterPro" id="IPR044974">
    <property type="entry name" value="Disease_R_plants"/>
</dbReference>
<dbReference type="FunFam" id="3.40.50.300:FF:001091">
    <property type="entry name" value="Probable disease resistance protein At1g61300"/>
    <property type="match status" value="1"/>
</dbReference>
<dbReference type="PANTHER" id="PTHR23155:SF1205">
    <property type="entry name" value="DISEASE RESISTANCE PROTEIN RPM1"/>
    <property type="match status" value="1"/>
</dbReference>
<dbReference type="GO" id="GO:0043531">
    <property type="term" value="F:ADP binding"/>
    <property type="evidence" value="ECO:0007669"/>
    <property type="project" value="InterPro"/>
</dbReference>
<dbReference type="InterPro" id="IPR058922">
    <property type="entry name" value="WHD_DRP"/>
</dbReference>
<evidence type="ECO:0000259" key="7">
    <source>
        <dbReference type="Pfam" id="PF23598"/>
    </source>
</evidence>
<organism evidence="8 9">
    <name type="scientific">Trema orientale</name>
    <name type="common">Charcoal tree</name>
    <name type="synonym">Celtis orientalis</name>
    <dbReference type="NCBI Taxonomy" id="63057"/>
    <lineage>
        <taxon>Eukaryota</taxon>
        <taxon>Viridiplantae</taxon>
        <taxon>Streptophyta</taxon>
        <taxon>Embryophyta</taxon>
        <taxon>Tracheophyta</taxon>
        <taxon>Spermatophyta</taxon>
        <taxon>Magnoliopsida</taxon>
        <taxon>eudicotyledons</taxon>
        <taxon>Gunneridae</taxon>
        <taxon>Pentapetalae</taxon>
        <taxon>rosids</taxon>
        <taxon>fabids</taxon>
        <taxon>Rosales</taxon>
        <taxon>Cannabaceae</taxon>
        <taxon>Trema</taxon>
    </lineage>
</organism>
<feature type="domain" description="Disease resistance R13L4/SHOC-2-like LRR" evidence="7">
    <location>
        <begin position="547"/>
        <end position="647"/>
    </location>
</feature>
<keyword evidence="3" id="KW-0611">Plant defense</keyword>
<keyword evidence="1" id="KW-0677">Repeat</keyword>
<dbReference type="Gene3D" id="3.80.10.10">
    <property type="entry name" value="Ribonuclease Inhibitor"/>
    <property type="match status" value="1"/>
</dbReference>
<dbReference type="Pfam" id="PF18052">
    <property type="entry name" value="Rx_N"/>
    <property type="match status" value="1"/>
</dbReference>
<dbReference type="GO" id="GO:0098542">
    <property type="term" value="P:defense response to other organism"/>
    <property type="evidence" value="ECO:0007669"/>
    <property type="project" value="TreeGrafter"/>
</dbReference>
<dbReference type="STRING" id="63057.A0A2P5FAF5"/>
<protein>
    <submittedName>
        <fullName evidence="8">NB-ARC domain, LRR domain containing protein</fullName>
    </submittedName>
</protein>
<dbReference type="Proteomes" id="UP000237000">
    <property type="component" value="Unassembled WGS sequence"/>
</dbReference>
<feature type="domain" description="Disease resistance protein winged helix" evidence="6">
    <location>
        <begin position="432"/>
        <end position="503"/>
    </location>
</feature>
<evidence type="ECO:0000313" key="9">
    <source>
        <dbReference type="Proteomes" id="UP000237000"/>
    </source>
</evidence>
<evidence type="ECO:0000259" key="6">
    <source>
        <dbReference type="Pfam" id="PF23559"/>
    </source>
</evidence>
<dbReference type="Pfam" id="PF00931">
    <property type="entry name" value="NB-ARC"/>
    <property type="match status" value="1"/>
</dbReference>
<dbReference type="InterPro" id="IPR038005">
    <property type="entry name" value="RX-like_CC"/>
</dbReference>
<dbReference type="Gene3D" id="3.40.50.300">
    <property type="entry name" value="P-loop containing nucleotide triphosphate hydrolases"/>
    <property type="match status" value="1"/>
</dbReference>
<dbReference type="InterPro" id="IPR055414">
    <property type="entry name" value="LRR_R13L4/SHOC2-like"/>
</dbReference>
<dbReference type="PRINTS" id="PR00364">
    <property type="entry name" value="DISEASERSIST"/>
</dbReference>
<dbReference type="CDD" id="cd14798">
    <property type="entry name" value="RX-CC_like"/>
    <property type="match status" value="1"/>
</dbReference>
<dbReference type="EMBL" id="JXTC01000049">
    <property type="protein sequence ID" value="PON94755.1"/>
    <property type="molecule type" value="Genomic_DNA"/>
</dbReference>
<feature type="domain" description="NB-ARC" evidence="4">
    <location>
        <begin position="169"/>
        <end position="347"/>
    </location>
</feature>
<evidence type="ECO:0000256" key="1">
    <source>
        <dbReference type="ARBA" id="ARBA00022737"/>
    </source>
</evidence>
<evidence type="ECO:0000256" key="2">
    <source>
        <dbReference type="ARBA" id="ARBA00022741"/>
    </source>
</evidence>
<dbReference type="Pfam" id="PF23559">
    <property type="entry name" value="WHD_DRP"/>
    <property type="match status" value="1"/>
</dbReference>
<dbReference type="OrthoDB" id="690341at2759"/>
<feature type="domain" description="Disease resistance R13L4/SHOC-2-like LRR" evidence="7">
    <location>
        <begin position="653"/>
        <end position="841"/>
    </location>
</feature>
<sequence>MAEIAVKFLLDKLAPLFENDLQLLRGVREEVIYLRGELERTRAFLKVADALEDNDEELKVWVKQVRDIAHDTEDALDEFTLLQAHHHHGEGLYGSIHRFSCCIKNTKARYRIASELQAINLRIRKVCEAHKRLRRKVNNAADQNSGKTWGCHSGEALLLERTDIVGIDEPKRQLVEWLVKGGSGREVVSVAAMGGMGKTTLAKQVCNTAEVKKHFKISAWITVSQSFRLGELLKDLVRQLFGEMRRPVPDGVDSMNNYQLKKLIKELLQKRRYLIVLDDVWHLYEWDALKYALPNNNSGSRVLLTTRNSEVASTTSLESDGKVYNLEPLPLLESWKLLSRKTFQGNSCPAHLEEICENILRKCEGLPLAIVAISGVLATKDKRRIDEWDMVGRSLGAEIDGNDKLKDLKKVLSLSFNDLPYYLKSCFLYLSIFPEDELIEHMRLIRLWIAEGFIEAKEGKTLEDVAEDYLTELLNRSMLQAAATRCDGRVKNFRIHDLLREIIISKSRDPNFAMVVKEHTLPWPDKIRRLSIHNTLQNVEKDRSVSQLRSLFMFGVVEMPSINALFPRGFRLLNVLDMRNVPLCKFPVEVVSLYFLKYLSLRNSKVKVIPSLIVKLQNLETLDLKHCYVSELPVEIIKLQKLRHLLLCFIEVNQDNIIELGKLQLLRRLGIIKLRKEDGKALCSSLESLTKLCALSITSVEEDEIVDLHHFSSPPLLLQRLYLSGRLESLPHWIPSLHSLVILCLKWSKLCDDPIIVLQDLPNLAHLELCQVFEGDALCFKAGGFKKLKHLGLDEFKELRYVNVEMGAMPCVEKLSIQRCHLLEKVPSGIEYLSNLQVLEFFDMPEKFLRNAQNVEYWKVAHIPEVYSTYKREGWDVYVGIYAEACSRIYNLRLGIIKLRKKDGRALCSSLESLTKLCALSITSVEEDEIVDLHHLSSPPLLLQRLDLRRRLESLPHWIPSLHSLVFEGDALGFRAGGFKKLKHLGLDEYKELSLKVLEFFDMPEKFLRNAQSVEYWKVAHIPEVYSTHWGEGGWDVYSLDSLSEGEGSSCPSSIIKSHELGNRWK</sequence>
<dbReference type="InterPro" id="IPR027417">
    <property type="entry name" value="P-loop_NTPase"/>
</dbReference>
<evidence type="ECO:0000259" key="5">
    <source>
        <dbReference type="Pfam" id="PF18052"/>
    </source>
</evidence>
<dbReference type="PANTHER" id="PTHR23155">
    <property type="entry name" value="DISEASE RESISTANCE PROTEIN RP"/>
    <property type="match status" value="1"/>
</dbReference>
<dbReference type="SUPFAM" id="SSF52540">
    <property type="entry name" value="P-loop containing nucleoside triphosphate hydrolases"/>
    <property type="match status" value="1"/>
</dbReference>
<evidence type="ECO:0000313" key="8">
    <source>
        <dbReference type="EMBL" id="PON94755.1"/>
    </source>
</evidence>
<dbReference type="Pfam" id="PF23598">
    <property type="entry name" value="LRR_14"/>
    <property type="match status" value="2"/>
</dbReference>
<dbReference type="InterPro" id="IPR036388">
    <property type="entry name" value="WH-like_DNA-bd_sf"/>
</dbReference>
<feature type="domain" description="Disease resistance N-terminal" evidence="5">
    <location>
        <begin position="5"/>
        <end position="88"/>
    </location>
</feature>
<dbReference type="Gene3D" id="1.10.10.10">
    <property type="entry name" value="Winged helix-like DNA-binding domain superfamily/Winged helix DNA-binding domain"/>
    <property type="match status" value="1"/>
</dbReference>
<keyword evidence="9" id="KW-1185">Reference proteome</keyword>
<dbReference type="Gene3D" id="1.10.8.430">
    <property type="entry name" value="Helical domain of apoptotic protease-activating factors"/>
    <property type="match status" value="1"/>
</dbReference>
<accession>A0A2P5FAF5</accession>
<proteinExistence type="predicted"/>
<dbReference type="FunFam" id="1.10.10.10:FF:000322">
    <property type="entry name" value="Probable disease resistance protein At1g63360"/>
    <property type="match status" value="1"/>
</dbReference>
<evidence type="ECO:0000256" key="3">
    <source>
        <dbReference type="ARBA" id="ARBA00022821"/>
    </source>
</evidence>
<dbReference type="AlphaFoldDB" id="A0A2P5FAF5"/>